<dbReference type="RefSeq" id="WP_134466802.1">
    <property type="nucleotide sequence ID" value="NZ_SNVI01000008.1"/>
</dbReference>
<dbReference type="GO" id="GO:0019284">
    <property type="term" value="P:L-methionine salvage from S-adenosylmethionine"/>
    <property type="evidence" value="ECO:0007669"/>
    <property type="project" value="TreeGrafter"/>
</dbReference>
<sequence>MQKSFGATSTNFAEMARGMPWQTRMALPTLGGLVAGICLVLAGRRPAEGTADHMEAVTIGNVVVPIWQSIWRCISSIFTIASRGSISRAEDLNLRVGPVASGSAVLANEAIVKEILKHERTLLGIEMEIYGVYAAAAYASFPRPTAFAMKAVCDFGTKVKDDKYQTYAAYTSAQLVREFLERYLCEMRHLAGT</sequence>
<dbReference type="SUPFAM" id="SSF53167">
    <property type="entry name" value="Purine and uridine phosphorylases"/>
    <property type="match status" value="1"/>
</dbReference>
<comment type="caution">
    <text evidence="1">The sequence shown here is derived from an EMBL/GenBank/DDBJ whole genome shotgun (WGS) entry which is preliminary data.</text>
</comment>
<evidence type="ECO:0008006" key="3">
    <source>
        <dbReference type="Google" id="ProtNLM"/>
    </source>
</evidence>
<evidence type="ECO:0000313" key="1">
    <source>
        <dbReference type="EMBL" id="TFE36881.1"/>
    </source>
</evidence>
<protein>
    <recommendedName>
        <fullName evidence="3">Nucleoside phosphorylase domain-containing protein</fullName>
    </recommendedName>
</protein>
<dbReference type="AlphaFoldDB" id="A0A4Y8MHG6"/>
<dbReference type="GO" id="GO:0008930">
    <property type="term" value="F:methylthioadenosine nucleosidase activity"/>
    <property type="evidence" value="ECO:0007669"/>
    <property type="project" value="TreeGrafter"/>
</dbReference>
<name>A0A4Y8MHG6_9BURK</name>
<dbReference type="GO" id="GO:0005829">
    <property type="term" value="C:cytosol"/>
    <property type="evidence" value="ECO:0007669"/>
    <property type="project" value="TreeGrafter"/>
</dbReference>
<gene>
    <name evidence="1" type="ORF">E2553_45445</name>
</gene>
<reference evidence="1 2" key="1">
    <citation type="submission" date="2019-03" db="EMBL/GenBank/DDBJ databases">
        <title>Complete Genome Sequence of Paraburkholderia dipogonis ICMP 19430T, a Nitrogen-fixing Symbiont of the South African Invasive Legume Dipogon lignosus in New Zealand.</title>
        <authorList>
            <person name="De Meyer S.E."/>
        </authorList>
    </citation>
    <scope>NUCLEOTIDE SEQUENCE [LARGE SCALE GENOMIC DNA]</scope>
    <source>
        <strain evidence="1 2">ICMP 19430</strain>
    </source>
</reference>
<dbReference type="Proteomes" id="UP000297385">
    <property type="component" value="Unassembled WGS sequence"/>
</dbReference>
<accession>A0A4Y8MHG6</accession>
<dbReference type="InterPro" id="IPR035994">
    <property type="entry name" value="Nucleoside_phosphorylase_sf"/>
</dbReference>
<organism evidence="1 2">
    <name type="scientific">Paraburkholderia dipogonis</name>
    <dbReference type="NCBI Taxonomy" id="1211383"/>
    <lineage>
        <taxon>Bacteria</taxon>
        <taxon>Pseudomonadati</taxon>
        <taxon>Pseudomonadota</taxon>
        <taxon>Betaproteobacteria</taxon>
        <taxon>Burkholderiales</taxon>
        <taxon>Burkholderiaceae</taxon>
        <taxon>Paraburkholderia</taxon>
    </lineage>
</organism>
<dbReference type="EMBL" id="SNVI01000008">
    <property type="protein sequence ID" value="TFE36881.1"/>
    <property type="molecule type" value="Genomic_DNA"/>
</dbReference>
<dbReference type="GO" id="GO:0009116">
    <property type="term" value="P:nucleoside metabolic process"/>
    <property type="evidence" value="ECO:0007669"/>
    <property type="project" value="InterPro"/>
</dbReference>
<dbReference type="Gene3D" id="3.40.50.1580">
    <property type="entry name" value="Nucleoside phosphorylase domain"/>
    <property type="match status" value="1"/>
</dbReference>
<proteinExistence type="predicted"/>
<evidence type="ECO:0000313" key="2">
    <source>
        <dbReference type="Proteomes" id="UP000297385"/>
    </source>
</evidence>
<dbReference type="GO" id="GO:0008782">
    <property type="term" value="F:adenosylhomocysteine nucleosidase activity"/>
    <property type="evidence" value="ECO:0007669"/>
    <property type="project" value="TreeGrafter"/>
</dbReference>
<dbReference type="PANTHER" id="PTHR46832">
    <property type="entry name" value="5'-METHYLTHIOADENOSINE/S-ADENOSYLHOMOCYSTEINE NUCLEOSIDASE"/>
    <property type="match status" value="1"/>
</dbReference>
<dbReference type="PANTHER" id="PTHR46832:SF1">
    <property type="entry name" value="5'-METHYLTHIOADENOSINE_S-ADENOSYLHOMOCYSTEINE NUCLEOSIDASE"/>
    <property type="match status" value="1"/>
</dbReference>